<evidence type="ECO:0000256" key="2">
    <source>
        <dbReference type="ARBA" id="ARBA00022723"/>
    </source>
</evidence>
<dbReference type="PANTHER" id="PTHR13848">
    <property type="entry name" value="PROTEIN YIPPEE-LIKE CG15309-RELATED"/>
    <property type="match status" value="1"/>
</dbReference>
<dbReference type="EMBL" id="BDSP01000225">
    <property type="protein sequence ID" value="GAX25485.1"/>
    <property type="molecule type" value="Genomic_DNA"/>
</dbReference>
<feature type="region of interest" description="Disordered" evidence="4">
    <location>
        <begin position="1"/>
        <end position="31"/>
    </location>
</feature>
<accession>A0A1Z5KH88</accession>
<evidence type="ECO:0000256" key="1">
    <source>
        <dbReference type="ARBA" id="ARBA00005613"/>
    </source>
</evidence>
<dbReference type="Pfam" id="PF03226">
    <property type="entry name" value="Yippee-Mis18"/>
    <property type="match status" value="1"/>
</dbReference>
<proteinExistence type="inferred from homology"/>
<evidence type="ECO:0000313" key="6">
    <source>
        <dbReference type="EMBL" id="GAX25485.1"/>
    </source>
</evidence>
<dbReference type="GO" id="GO:0046872">
    <property type="term" value="F:metal ion binding"/>
    <property type="evidence" value="ECO:0007669"/>
    <property type="project" value="UniProtKB-KW"/>
</dbReference>
<comment type="caution">
    <text evidence="6">The sequence shown here is derived from an EMBL/GenBank/DDBJ whole genome shotgun (WGS) entry which is preliminary data.</text>
</comment>
<evidence type="ECO:0000313" key="7">
    <source>
        <dbReference type="Proteomes" id="UP000198406"/>
    </source>
</evidence>
<reference evidence="6 7" key="1">
    <citation type="journal article" date="2015" name="Plant Cell">
        <title>Oil accumulation by the oleaginous diatom Fistulifera solaris as revealed by the genome and transcriptome.</title>
        <authorList>
            <person name="Tanaka T."/>
            <person name="Maeda Y."/>
            <person name="Veluchamy A."/>
            <person name="Tanaka M."/>
            <person name="Abida H."/>
            <person name="Marechal E."/>
            <person name="Bowler C."/>
            <person name="Muto M."/>
            <person name="Sunaga Y."/>
            <person name="Tanaka M."/>
            <person name="Yoshino T."/>
            <person name="Taniguchi T."/>
            <person name="Fukuda Y."/>
            <person name="Nemoto M."/>
            <person name="Matsumoto M."/>
            <person name="Wong P.S."/>
            <person name="Aburatani S."/>
            <person name="Fujibuchi W."/>
        </authorList>
    </citation>
    <scope>NUCLEOTIDE SEQUENCE [LARGE SCALE GENOMIC DNA]</scope>
    <source>
        <strain evidence="6 7">JPCC DA0580</strain>
    </source>
</reference>
<dbReference type="Proteomes" id="UP000198406">
    <property type="component" value="Unassembled WGS sequence"/>
</dbReference>
<dbReference type="InterPro" id="IPR034751">
    <property type="entry name" value="Yippee"/>
</dbReference>
<feature type="region of interest" description="Disordered" evidence="4">
    <location>
        <begin position="48"/>
        <end position="71"/>
    </location>
</feature>
<dbReference type="InterPro" id="IPR004910">
    <property type="entry name" value="Yippee/Mis18/Cereblon"/>
</dbReference>
<evidence type="ECO:0000259" key="5">
    <source>
        <dbReference type="PROSITE" id="PS51792"/>
    </source>
</evidence>
<feature type="domain" description="Yippee" evidence="5">
    <location>
        <begin position="144"/>
        <end position="241"/>
    </location>
</feature>
<evidence type="ECO:0000256" key="3">
    <source>
        <dbReference type="ARBA" id="ARBA00022833"/>
    </source>
</evidence>
<feature type="region of interest" description="Disordered" evidence="4">
    <location>
        <begin position="86"/>
        <end position="105"/>
    </location>
</feature>
<protein>
    <recommendedName>
        <fullName evidence="5">Yippee domain-containing protein</fullName>
    </recommendedName>
</protein>
<evidence type="ECO:0000256" key="4">
    <source>
        <dbReference type="SAM" id="MobiDB-lite"/>
    </source>
</evidence>
<name>A0A1Z5KH88_FISSO</name>
<keyword evidence="3" id="KW-0862">Zinc</keyword>
<keyword evidence="2" id="KW-0479">Metal-binding</keyword>
<dbReference type="AlphaFoldDB" id="A0A1Z5KH88"/>
<comment type="similarity">
    <text evidence="1">Belongs to the yippee family.</text>
</comment>
<sequence>MAFSPDSAYSSVPSYISRGASMSDPVTAMHPSPQRTRAISFADRSISSLGSSTSSINKRRQHTNESIFHHDSGSVGVDLSIGSPDSVRSLTSASTREDASTVPWKRSSDIQETTLRVVSPIVARAMSRQARHENDMMVYLEGPSIYACSECGTHLSSHDDIISKSFHGRHGRAFLLENCVNVNIGPAEDRHLLTGLHSVCDLFCKRCDTLVGWTYKKAYERSQKYKEGKFIIEKVYLSILEDRKFFQDKSPRFRESSWGRRSFNRAIADRQHPLRYESARDHSSDPMICEYTA</sequence>
<dbReference type="OrthoDB" id="6407410at2759"/>
<dbReference type="InterPro" id="IPR039058">
    <property type="entry name" value="Yippee_fam"/>
</dbReference>
<dbReference type="InParanoid" id="A0A1Z5KH88"/>
<organism evidence="6 7">
    <name type="scientific">Fistulifera solaris</name>
    <name type="common">Oleaginous diatom</name>
    <dbReference type="NCBI Taxonomy" id="1519565"/>
    <lineage>
        <taxon>Eukaryota</taxon>
        <taxon>Sar</taxon>
        <taxon>Stramenopiles</taxon>
        <taxon>Ochrophyta</taxon>
        <taxon>Bacillariophyta</taxon>
        <taxon>Bacillariophyceae</taxon>
        <taxon>Bacillariophycidae</taxon>
        <taxon>Naviculales</taxon>
        <taxon>Naviculaceae</taxon>
        <taxon>Fistulifera</taxon>
    </lineage>
</organism>
<keyword evidence="7" id="KW-1185">Reference proteome</keyword>
<gene>
    <name evidence="6" type="ORF">FisN_12Lh024</name>
</gene>
<dbReference type="PROSITE" id="PS51792">
    <property type="entry name" value="YIPPEE"/>
    <property type="match status" value="1"/>
</dbReference>